<accession>A0ABU0FM92</accession>
<gene>
    <name evidence="3" type="ORF">J3R73_005516</name>
</gene>
<feature type="region of interest" description="Disordered" evidence="1">
    <location>
        <begin position="219"/>
        <end position="243"/>
    </location>
</feature>
<comment type="caution">
    <text evidence="3">The sequence shown here is derived from an EMBL/GenBank/DDBJ whole genome shotgun (WGS) entry which is preliminary data.</text>
</comment>
<feature type="transmembrane region" description="Helical" evidence="2">
    <location>
        <begin position="46"/>
        <end position="66"/>
    </location>
</feature>
<reference evidence="3 4" key="1">
    <citation type="submission" date="2023-07" db="EMBL/GenBank/DDBJ databases">
        <title>Genomic Encyclopedia of Type Strains, Phase IV (KMG-IV): sequencing the most valuable type-strain genomes for metagenomic binning, comparative biology and taxonomic classification.</title>
        <authorList>
            <person name="Goeker M."/>
        </authorList>
    </citation>
    <scope>NUCLEOTIDE SEQUENCE [LARGE SCALE GENOMIC DNA]</scope>
    <source>
        <strain evidence="3 4">DSM 5896</strain>
    </source>
</reference>
<dbReference type="EMBL" id="JAUSVK010000001">
    <property type="protein sequence ID" value="MDQ0395724.1"/>
    <property type="molecule type" value="Genomic_DNA"/>
</dbReference>
<dbReference type="Proteomes" id="UP001237448">
    <property type="component" value="Unassembled WGS sequence"/>
</dbReference>
<keyword evidence="2" id="KW-0472">Membrane</keyword>
<evidence type="ECO:0000313" key="3">
    <source>
        <dbReference type="EMBL" id="MDQ0395724.1"/>
    </source>
</evidence>
<sequence length="243" mass="26281">MTGGDIRRWLHDVPLLHFAGALAALAFALASPLTAPRDHPGDALFSRMYVAIAVILVAGGAAAALATRRVARAVFFPEIRRLAEDVGFRGARPRPWSFNAAQLLMVAVLLLLAGEFTLLSQQQGAVGPWSWRGPLALALSEAIYLAWKFEGLALKTELELIARRWDRLLRLGPPRPARRPIGARAMAAAGASKPVMDEAWSAHIRRLLTALSDHGFDIAEPALSPDTEPPANRAPAANDIRKD</sequence>
<evidence type="ECO:0000313" key="4">
    <source>
        <dbReference type="Proteomes" id="UP001237448"/>
    </source>
</evidence>
<proteinExistence type="predicted"/>
<organism evidence="3 4">
    <name type="scientific">Labrys monachus</name>
    <dbReference type="NCBI Taxonomy" id="217067"/>
    <lineage>
        <taxon>Bacteria</taxon>
        <taxon>Pseudomonadati</taxon>
        <taxon>Pseudomonadota</taxon>
        <taxon>Alphaproteobacteria</taxon>
        <taxon>Hyphomicrobiales</taxon>
        <taxon>Xanthobacteraceae</taxon>
        <taxon>Labrys</taxon>
    </lineage>
</organism>
<dbReference type="RefSeq" id="WP_307434859.1">
    <property type="nucleotide sequence ID" value="NZ_JAUSVK010000001.1"/>
</dbReference>
<keyword evidence="4" id="KW-1185">Reference proteome</keyword>
<name>A0ABU0FM92_9HYPH</name>
<evidence type="ECO:0000256" key="1">
    <source>
        <dbReference type="SAM" id="MobiDB-lite"/>
    </source>
</evidence>
<feature type="transmembrane region" description="Helical" evidence="2">
    <location>
        <begin position="98"/>
        <end position="119"/>
    </location>
</feature>
<evidence type="ECO:0000256" key="2">
    <source>
        <dbReference type="SAM" id="Phobius"/>
    </source>
</evidence>
<keyword evidence="2" id="KW-1133">Transmembrane helix</keyword>
<protein>
    <submittedName>
        <fullName evidence="3">Uncharacterized protein</fullName>
    </submittedName>
</protein>
<keyword evidence="2" id="KW-0812">Transmembrane</keyword>